<name>A0A5C6MSH6_9TELE</name>
<evidence type="ECO:0000313" key="1">
    <source>
        <dbReference type="EMBL" id="TWW57903.1"/>
    </source>
</evidence>
<comment type="caution">
    <text evidence="1">The sequence shown here is derived from an EMBL/GenBank/DDBJ whole genome shotgun (WGS) entry which is preliminary data.</text>
</comment>
<keyword evidence="2" id="KW-1185">Reference proteome</keyword>
<dbReference type="AlphaFoldDB" id="A0A5C6MSH6"/>
<sequence length="35" mass="3941">MPSDLLHQITQLDPGSTLLDAKLFPQETLFLEAKE</sequence>
<dbReference type="Proteomes" id="UP000324091">
    <property type="component" value="Chromosome 7"/>
</dbReference>
<dbReference type="EMBL" id="RHFK02000020">
    <property type="protein sequence ID" value="TWW57903.1"/>
    <property type="molecule type" value="Genomic_DNA"/>
</dbReference>
<gene>
    <name evidence="1" type="ORF">D4764_07G0006220</name>
</gene>
<protein>
    <submittedName>
        <fullName evidence="1">FAS-associated factor 1</fullName>
    </submittedName>
</protein>
<organism evidence="1 2">
    <name type="scientific">Takifugu flavidus</name>
    <name type="common">sansaifugu</name>
    <dbReference type="NCBI Taxonomy" id="433684"/>
    <lineage>
        <taxon>Eukaryota</taxon>
        <taxon>Metazoa</taxon>
        <taxon>Chordata</taxon>
        <taxon>Craniata</taxon>
        <taxon>Vertebrata</taxon>
        <taxon>Euteleostomi</taxon>
        <taxon>Actinopterygii</taxon>
        <taxon>Neopterygii</taxon>
        <taxon>Teleostei</taxon>
        <taxon>Neoteleostei</taxon>
        <taxon>Acanthomorphata</taxon>
        <taxon>Eupercaria</taxon>
        <taxon>Tetraodontiformes</taxon>
        <taxon>Tetradontoidea</taxon>
        <taxon>Tetraodontidae</taxon>
        <taxon>Takifugu</taxon>
    </lineage>
</organism>
<reference evidence="1 2" key="1">
    <citation type="submission" date="2019-04" db="EMBL/GenBank/DDBJ databases">
        <title>Chromosome genome assembly for Takifugu flavidus.</title>
        <authorList>
            <person name="Xiao S."/>
        </authorList>
    </citation>
    <scope>NUCLEOTIDE SEQUENCE [LARGE SCALE GENOMIC DNA]</scope>
    <source>
        <strain evidence="1">HTHZ2018</strain>
        <tissue evidence="1">Muscle</tissue>
    </source>
</reference>
<evidence type="ECO:0000313" key="2">
    <source>
        <dbReference type="Proteomes" id="UP000324091"/>
    </source>
</evidence>
<accession>A0A5C6MSH6</accession>
<proteinExistence type="predicted"/>